<protein>
    <recommendedName>
        <fullName evidence="3 5">Squalene synthase</fullName>
        <shortName evidence="5">SQS</shortName>
        <shortName evidence="5">SS</shortName>
        <ecNumber evidence="3 5">2.5.1.21</ecNumber>
    </recommendedName>
</protein>
<keyword evidence="5" id="KW-0472">Membrane</keyword>
<dbReference type="Pfam" id="PF00494">
    <property type="entry name" value="SQS_PSY"/>
    <property type="match status" value="1"/>
</dbReference>
<dbReference type="SUPFAM" id="SSF48576">
    <property type="entry name" value="Terpenoid synthases"/>
    <property type="match status" value="1"/>
</dbReference>
<evidence type="ECO:0000313" key="7">
    <source>
        <dbReference type="Proteomes" id="UP000813824"/>
    </source>
</evidence>
<keyword evidence="4 5" id="KW-0808">Transferase</keyword>
<dbReference type="CDD" id="cd00683">
    <property type="entry name" value="Trans_IPPS_HH"/>
    <property type="match status" value="1"/>
</dbReference>
<comment type="catalytic activity">
    <reaction evidence="5">
        <text>2 (2E,6E)-farnesyl diphosphate + NADPH + H(+) = squalene + 2 diphosphate + NADP(+)</text>
        <dbReference type="Rhea" id="RHEA:32295"/>
        <dbReference type="ChEBI" id="CHEBI:15378"/>
        <dbReference type="ChEBI" id="CHEBI:15440"/>
        <dbReference type="ChEBI" id="CHEBI:33019"/>
        <dbReference type="ChEBI" id="CHEBI:57783"/>
        <dbReference type="ChEBI" id="CHEBI:58349"/>
        <dbReference type="ChEBI" id="CHEBI:175763"/>
        <dbReference type="EC" id="2.5.1.21"/>
    </reaction>
</comment>
<proteinExistence type="inferred from homology"/>
<dbReference type="GO" id="GO:0006696">
    <property type="term" value="P:ergosterol biosynthetic process"/>
    <property type="evidence" value="ECO:0007669"/>
    <property type="project" value="TreeGrafter"/>
</dbReference>
<comment type="similarity">
    <text evidence="2 5">Belongs to the phytoene/squalene synthase family.</text>
</comment>
<dbReference type="Gene3D" id="1.10.600.10">
    <property type="entry name" value="Farnesyl Diphosphate Synthase"/>
    <property type="match status" value="1"/>
</dbReference>
<sequence length="531" mass="61022">MGALSWLALLITHPNEFRILLQYWLWNDTRDVSAKDEWETTGYDRETMKKCWHFLDLTSRSFSGVVKQLEGDMARVICLYYLVLRGLDTIEDDMTIPDEKKQKLLRQFHQLTLQKGWTFTENGPNEADRQLLVEYDNVIEELHLLPPTSLDIIIDITKKMQTGMADYAHKAQTTGSVYVEKIEEYDLYCHYVAGLVGEGLSGLFSASGKEGAFLAKQLELSNSMGLFLQKTNIIRDFREDVDEKRYFWPREIWGSERFGKACGGRPGFKEMCEMHQPGNEKQAQWVQSAMIVNVLNHATDSLDYLKLLKNQSIFNFCAIPQTMAIATMSLCFMNPEMFQRNIKIRKAEAADLILKSKNPRDVGHIFRKYARSIHARADPADPSFIAISVACGKIEQWCEHHYPSFVEMIQGQSGTKQSFNSADARSTVAIEVVEREQNNAFEKRKAEYAKKYETKFAPLIKAVEGKLTPEEQAELTKKRRAQQKSDKREVIMFAVMFIVIVVFMAVGISYVIMRMTNHMEQSNEATRVLKS</sequence>
<dbReference type="PROSITE" id="PS01045">
    <property type="entry name" value="SQUALEN_PHYTOEN_SYN_2"/>
    <property type="match status" value="1"/>
</dbReference>
<dbReference type="GO" id="GO:0005789">
    <property type="term" value="C:endoplasmic reticulum membrane"/>
    <property type="evidence" value="ECO:0007669"/>
    <property type="project" value="TreeGrafter"/>
</dbReference>
<dbReference type="NCBIfam" id="TIGR01559">
    <property type="entry name" value="squal_synth"/>
    <property type="match status" value="1"/>
</dbReference>
<dbReference type="AlphaFoldDB" id="A0A8K0UVA0"/>
<reference evidence="6" key="1">
    <citation type="journal article" date="2021" name="New Phytol.">
        <title>Evolutionary innovations through gain and loss of genes in the ectomycorrhizal Boletales.</title>
        <authorList>
            <person name="Wu G."/>
            <person name="Miyauchi S."/>
            <person name="Morin E."/>
            <person name="Kuo A."/>
            <person name="Drula E."/>
            <person name="Varga T."/>
            <person name="Kohler A."/>
            <person name="Feng B."/>
            <person name="Cao Y."/>
            <person name="Lipzen A."/>
            <person name="Daum C."/>
            <person name="Hundley H."/>
            <person name="Pangilinan J."/>
            <person name="Johnson J."/>
            <person name="Barry K."/>
            <person name="LaButti K."/>
            <person name="Ng V."/>
            <person name="Ahrendt S."/>
            <person name="Min B."/>
            <person name="Choi I.G."/>
            <person name="Park H."/>
            <person name="Plett J.M."/>
            <person name="Magnuson J."/>
            <person name="Spatafora J.W."/>
            <person name="Nagy L.G."/>
            <person name="Henrissat B."/>
            <person name="Grigoriev I.V."/>
            <person name="Yang Z.L."/>
            <person name="Xu J."/>
            <person name="Martin F.M."/>
        </authorList>
    </citation>
    <scope>NUCLEOTIDE SEQUENCE</scope>
    <source>
        <strain evidence="6">KKN 215</strain>
    </source>
</reference>
<feature type="transmembrane region" description="Helical" evidence="5">
    <location>
        <begin position="490"/>
        <end position="513"/>
    </location>
</feature>
<dbReference type="GO" id="GO:0051996">
    <property type="term" value="F:squalene synthase [NAD(P)H] activity"/>
    <property type="evidence" value="ECO:0007669"/>
    <property type="project" value="UniProtKB-UniRule"/>
</dbReference>
<comment type="function">
    <text evidence="5">Catalyzes the condensation of 2 farnesyl pyrophosphate (FPP) moieties to form squalene.</text>
</comment>
<dbReference type="PANTHER" id="PTHR11626:SF2">
    <property type="entry name" value="SQUALENE SYNTHASE"/>
    <property type="match status" value="1"/>
</dbReference>
<dbReference type="FunFam" id="1.10.600.10:FF:000023">
    <property type="entry name" value="Squalene synthase"/>
    <property type="match status" value="1"/>
</dbReference>
<name>A0A8K0UVA0_9AGAR</name>
<dbReference type="Proteomes" id="UP000813824">
    <property type="component" value="Unassembled WGS sequence"/>
</dbReference>
<evidence type="ECO:0000256" key="1">
    <source>
        <dbReference type="ARBA" id="ARBA00001946"/>
    </source>
</evidence>
<dbReference type="PROSITE" id="PS01044">
    <property type="entry name" value="SQUALEN_PHYTOEN_SYN_1"/>
    <property type="match status" value="1"/>
</dbReference>
<dbReference type="GO" id="GO:0045338">
    <property type="term" value="P:farnesyl diphosphate metabolic process"/>
    <property type="evidence" value="ECO:0007669"/>
    <property type="project" value="InterPro"/>
</dbReference>
<comment type="cofactor">
    <cofactor evidence="1 5">
        <name>Mg(2+)</name>
        <dbReference type="ChEBI" id="CHEBI:18420"/>
    </cofactor>
</comment>
<organism evidence="6 7">
    <name type="scientific">Cristinia sonorae</name>
    <dbReference type="NCBI Taxonomy" id="1940300"/>
    <lineage>
        <taxon>Eukaryota</taxon>
        <taxon>Fungi</taxon>
        <taxon>Dikarya</taxon>
        <taxon>Basidiomycota</taxon>
        <taxon>Agaricomycotina</taxon>
        <taxon>Agaricomycetes</taxon>
        <taxon>Agaricomycetidae</taxon>
        <taxon>Agaricales</taxon>
        <taxon>Pleurotineae</taxon>
        <taxon>Stephanosporaceae</taxon>
        <taxon>Cristinia</taxon>
    </lineage>
</organism>
<dbReference type="InterPro" id="IPR006449">
    <property type="entry name" value="Squal_synth-like"/>
</dbReference>
<dbReference type="PANTHER" id="PTHR11626">
    <property type="entry name" value="FARNESYL-DIPHOSPHATE FARNESYLTRANSFERASE"/>
    <property type="match status" value="1"/>
</dbReference>
<dbReference type="EMBL" id="JAEVFJ010000006">
    <property type="protein sequence ID" value="KAH8104129.1"/>
    <property type="molecule type" value="Genomic_DNA"/>
</dbReference>
<dbReference type="InterPro" id="IPR019845">
    <property type="entry name" value="Squalene/phytoene_synthase_CS"/>
</dbReference>
<gene>
    <name evidence="6" type="ORF">BXZ70DRAFT_686013</name>
</gene>
<comment type="catalytic activity">
    <reaction evidence="5">
        <text>2 (2E,6E)-farnesyl diphosphate + NADH + H(+) = squalene + 2 diphosphate + NAD(+)</text>
        <dbReference type="Rhea" id="RHEA:32299"/>
        <dbReference type="ChEBI" id="CHEBI:15378"/>
        <dbReference type="ChEBI" id="CHEBI:15440"/>
        <dbReference type="ChEBI" id="CHEBI:33019"/>
        <dbReference type="ChEBI" id="CHEBI:57540"/>
        <dbReference type="ChEBI" id="CHEBI:57945"/>
        <dbReference type="ChEBI" id="CHEBI:175763"/>
        <dbReference type="EC" id="2.5.1.21"/>
    </reaction>
</comment>
<accession>A0A8K0UVA0</accession>
<dbReference type="SFLD" id="SFLDS00005">
    <property type="entry name" value="Isoprenoid_Synthase_Type_I"/>
    <property type="match status" value="1"/>
</dbReference>
<evidence type="ECO:0000256" key="2">
    <source>
        <dbReference type="ARBA" id="ARBA00006251"/>
    </source>
</evidence>
<dbReference type="EC" id="2.5.1.21" evidence="3 5"/>
<dbReference type="OrthoDB" id="431150at2759"/>
<keyword evidence="5" id="KW-0812">Transmembrane</keyword>
<dbReference type="GO" id="GO:0055056">
    <property type="term" value="F:D-glucose transmembrane transporter activity"/>
    <property type="evidence" value="ECO:0007669"/>
    <property type="project" value="UniProtKB-UniRule"/>
</dbReference>
<dbReference type="UniPathway" id="UPA00767">
    <property type="reaction ID" value="UER00751"/>
</dbReference>
<evidence type="ECO:0000256" key="4">
    <source>
        <dbReference type="ARBA" id="ARBA00022679"/>
    </source>
</evidence>
<keyword evidence="7" id="KW-1185">Reference proteome</keyword>
<keyword evidence="5" id="KW-1133">Transmembrane helix</keyword>
<comment type="caution">
    <text evidence="6">The sequence shown here is derived from an EMBL/GenBank/DDBJ whole genome shotgun (WGS) entry which is preliminary data.</text>
</comment>
<evidence type="ECO:0000256" key="3">
    <source>
        <dbReference type="ARBA" id="ARBA00012373"/>
    </source>
</evidence>
<dbReference type="InterPro" id="IPR002060">
    <property type="entry name" value="Squ/phyt_synthse"/>
</dbReference>
<dbReference type="SFLD" id="SFLDG01018">
    <property type="entry name" value="Squalene/Phytoene_Synthase_Lik"/>
    <property type="match status" value="1"/>
</dbReference>
<comment type="pathway">
    <text evidence="5">Terpene metabolism; lanosterol biosynthesis; lanosterol from farnesyl diphosphate: step 1/3.</text>
</comment>
<dbReference type="InterPro" id="IPR044844">
    <property type="entry name" value="Trans_IPPS_euk-type"/>
</dbReference>
<dbReference type="InterPro" id="IPR008949">
    <property type="entry name" value="Isoprenoid_synthase_dom_sf"/>
</dbReference>
<dbReference type="InterPro" id="IPR033904">
    <property type="entry name" value="Trans_IPPS_HH"/>
</dbReference>
<evidence type="ECO:0000313" key="6">
    <source>
        <dbReference type="EMBL" id="KAH8104129.1"/>
    </source>
</evidence>
<evidence type="ECO:0000256" key="5">
    <source>
        <dbReference type="RuleBase" id="RU368088"/>
    </source>
</evidence>